<protein>
    <recommendedName>
        <fullName evidence="2">DUF7896 domain-containing protein</fullName>
    </recommendedName>
</protein>
<proteinExistence type="predicted"/>
<dbReference type="PANTHER" id="PTHR42031:SF1">
    <property type="entry name" value="KEY LIME PATHOGENICITY PROTEIN"/>
    <property type="match status" value="1"/>
</dbReference>
<evidence type="ECO:0000256" key="1">
    <source>
        <dbReference type="SAM" id="MobiDB-lite"/>
    </source>
</evidence>
<dbReference type="Pfam" id="PF25438">
    <property type="entry name" value="DUF7896"/>
    <property type="match status" value="1"/>
</dbReference>
<dbReference type="EMBL" id="CALLCH030000020">
    <property type="protein sequence ID" value="CAI4219667.1"/>
    <property type="molecule type" value="Genomic_DNA"/>
</dbReference>
<feature type="compositionally biased region" description="Basic and acidic residues" evidence="1">
    <location>
        <begin position="528"/>
        <end position="548"/>
    </location>
</feature>
<evidence type="ECO:0000313" key="3">
    <source>
        <dbReference type="EMBL" id="CAI4219667.1"/>
    </source>
</evidence>
<dbReference type="AlphaFoldDB" id="A0A9P1HAK3"/>
<feature type="compositionally biased region" description="Low complexity" evidence="1">
    <location>
        <begin position="374"/>
        <end position="385"/>
    </location>
</feature>
<feature type="region of interest" description="Disordered" evidence="1">
    <location>
        <begin position="356"/>
        <end position="399"/>
    </location>
</feature>
<name>A0A9P1HAK3_9PEZI</name>
<keyword evidence="4" id="KW-1185">Reference proteome</keyword>
<reference evidence="3" key="1">
    <citation type="submission" date="2022-11" db="EMBL/GenBank/DDBJ databases">
        <authorList>
            <person name="Scott C."/>
            <person name="Bruce N."/>
        </authorList>
    </citation>
    <scope>NUCLEOTIDE SEQUENCE</scope>
</reference>
<dbReference type="OrthoDB" id="5377599at2759"/>
<dbReference type="PANTHER" id="PTHR42031">
    <property type="entry name" value="KEY LIME PATHOGENICITY PROTEIN"/>
    <property type="match status" value="1"/>
</dbReference>
<feature type="compositionally biased region" description="Acidic residues" evidence="1">
    <location>
        <begin position="549"/>
        <end position="558"/>
    </location>
</feature>
<feature type="region of interest" description="Disordered" evidence="1">
    <location>
        <begin position="122"/>
        <end position="144"/>
    </location>
</feature>
<dbReference type="Proteomes" id="UP000838763">
    <property type="component" value="Unassembled WGS sequence"/>
</dbReference>
<evidence type="ECO:0000313" key="4">
    <source>
        <dbReference type="Proteomes" id="UP000838763"/>
    </source>
</evidence>
<feature type="region of interest" description="Disordered" evidence="1">
    <location>
        <begin position="36"/>
        <end position="64"/>
    </location>
</feature>
<organism evidence="3 4">
    <name type="scientific">Parascedosporium putredinis</name>
    <dbReference type="NCBI Taxonomy" id="1442378"/>
    <lineage>
        <taxon>Eukaryota</taxon>
        <taxon>Fungi</taxon>
        <taxon>Dikarya</taxon>
        <taxon>Ascomycota</taxon>
        <taxon>Pezizomycotina</taxon>
        <taxon>Sordariomycetes</taxon>
        <taxon>Hypocreomycetidae</taxon>
        <taxon>Microascales</taxon>
        <taxon>Microascaceae</taxon>
        <taxon>Parascedosporium</taxon>
    </lineage>
</organism>
<accession>A0A9P1HAK3</accession>
<dbReference type="InterPro" id="IPR057218">
    <property type="entry name" value="DUF7896"/>
</dbReference>
<evidence type="ECO:0000259" key="2">
    <source>
        <dbReference type="Pfam" id="PF25438"/>
    </source>
</evidence>
<feature type="compositionally biased region" description="Polar residues" evidence="1">
    <location>
        <begin position="50"/>
        <end position="64"/>
    </location>
</feature>
<sequence length="654" mass="71349">MATTQDQIRLELQDIAGMKDYQFIKQRERTLRNSLRQTQPHTHHVDNDESISQHGNTSSFFGSRNSYPKGVPVATAAQATISSIPGGPSGPVLATTSIALDNAMLACQRSCSAQSQPMSRTVSQLSDPSKIAHGGSLRGAYGPDEETQIYSDTQLFISNPTRSMIPRLAHVREDARLDVGQNPSDYLTSLSEEYPAAGLMETYYTSLDDNDGFVYPSGSGASTSPSLASADSLQADTSLLSRNNSSFGYVFMDEAGALPISRTPSCESSAYNSTYPGHATGALVMTPPYDTDGPLMDRNSMGSHAAKLHSGASLSLTPESTDMFRSISSSSVRSTASYQERRAREALGRQIHNGSRITIAPRDGLDGVESAPTRASLPRSKSSASSKRHSTLATQHPQHRRKVAKVFCESCNEYPDGFRGEHELRRHTNSKHAEMITKWVCRDPSSVSIESNLKAIQPLDKCKACISMKRYGAYYNAAAHLRRSHFKKRTARGKKRADSKQQGSAKDLPAWPPMEDLKHWMTKIRVRKDDGKQVSKSDEGSKDAAFEHEDSEDEVLSDPLDQEIEFVTSGNGGAFIEGSLDANTYPGSIQDLDSVDTMIDAFDTFDEAPRASLLSSSCAQYDMAAYPQSSSSRHYLGTLSPISSQGAEPSFSYY</sequence>
<feature type="compositionally biased region" description="Basic residues" evidence="1">
    <location>
        <begin position="485"/>
        <end position="497"/>
    </location>
</feature>
<feature type="region of interest" description="Disordered" evidence="1">
    <location>
        <begin position="485"/>
        <end position="512"/>
    </location>
</feature>
<gene>
    <name evidence="3" type="ORF">PPNO1_LOCUS9220</name>
</gene>
<feature type="domain" description="DUF7896" evidence="2">
    <location>
        <begin position="437"/>
        <end position="523"/>
    </location>
</feature>
<feature type="region of interest" description="Disordered" evidence="1">
    <location>
        <begin position="528"/>
        <end position="558"/>
    </location>
</feature>
<comment type="caution">
    <text evidence="3">The sequence shown here is derived from an EMBL/GenBank/DDBJ whole genome shotgun (WGS) entry which is preliminary data.</text>
</comment>